<keyword evidence="8" id="KW-1185">Reference proteome</keyword>
<organism evidence="7 8">
    <name type="scientific">Linum tenue</name>
    <dbReference type="NCBI Taxonomy" id="586396"/>
    <lineage>
        <taxon>Eukaryota</taxon>
        <taxon>Viridiplantae</taxon>
        <taxon>Streptophyta</taxon>
        <taxon>Embryophyta</taxon>
        <taxon>Tracheophyta</taxon>
        <taxon>Spermatophyta</taxon>
        <taxon>Magnoliopsida</taxon>
        <taxon>eudicotyledons</taxon>
        <taxon>Gunneridae</taxon>
        <taxon>Pentapetalae</taxon>
        <taxon>rosids</taxon>
        <taxon>fabids</taxon>
        <taxon>Malpighiales</taxon>
        <taxon>Linaceae</taxon>
        <taxon>Linum</taxon>
    </lineage>
</organism>
<dbReference type="InterPro" id="IPR044814">
    <property type="entry name" value="Terpene_cyclase_plant_C1"/>
</dbReference>
<dbReference type="InterPro" id="IPR036965">
    <property type="entry name" value="Terpene_synth_N_sf"/>
</dbReference>
<evidence type="ECO:0000259" key="6">
    <source>
        <dbReference type="Pfam" id="PF03936"/>
    </source>
</evidence>
<evidence type="ECO:0000259" key="5">
    <source>
        <dbReference type="Pfam" id="PF01397"/>
    </source>
</evidence>
<sequence length="515" mass="59300">MVTNEVKSGDGEAVIADKLRLIDAVQRLGVGYHFEIEIEETLEKIHDMGEGLFANIDNKGTDLYREALRFRLLRQQRFPTSPEGFRKLKNGDGRFKEWLSRDVQGLLSLYEATHMAFNGEDILDEALSFAAKSLKSIGLPTHEKISPSFQKQIDFALRLPAWKCPPRSLARHSIDNFYLEDSTLNQYLLTFAKLDFNMVQSFHQQELRELSDWWKSIDVTTNFPYARDRLVESYYVFNCAYFEPKYGLGRIMGTKIFLVVTILDDTIDNFATFEEVRALVEAIDERMGVRALDKLPDRMKNVYRAIRDLYTEIESEIGKTGPTFGVEYAKGELKKLAQFWLDEARCYSKGQFPTLKKYFIDACVTGGIPKLCASAFVGMGAETATRETFEWIANRSKMVKAASFIGRLQNDICSHKQFEQKRNHWPSAVECYIKECGVSEVEAVEFLWKVISKLWKDIAEEYCQKPTELPSTLTNRLLNLARCANIVYEKDDDYITHSHLLKDHLNSLFIHPIPL</sequence>
<keyword evidence="2" id="KW-0479">Metal-binding</keyword>
<evidence type="ECO:0000256" key="4">
    <source>
        <dbReference type="ARBA" id="ARBA00023239"/>
    </source>
</evidence>
<dbReference type="GO" id="GO:0016102">
    <property type="term" value="P:diterpenoid biosynthetic process"/>
    <property type="evidence" value="ECO:0007669"/>
    <property type="project" value="InterPro"/>
</dbReference>
<proteinExistence type="predicted"/>
<evidence type="ECO:0000256" key="3">
    <source>
        <dbReference type="ARBA" id="ARBA00022842"/>
    </source>
</evidence>
<dbReference type="GO" id="GO:0000287">
    <property type="term" value="F:magnesium ion binding"/>
    <property type="evidence" value="ECO:0007669"/>
    <property type="project" value="InterPro"/>
</dbReference>
<dbReference type="InterPro" id="IPR001906">
    <property type="entry name" value="Terpene_synth_N"/>
</dbReference>
<dbReference type="Gene3D" id="1.50.10.130">
    <property type="entry name" value="Terpene synthase, N-terminal domain"/>
    <property type="match status" value="1"/>
</dbReference>
<keyword evidence="4" id="KW-0456">Lyase</keyword>
<protein>
    <submittedName>
        <fullName evidence="7">Uncharacterized protein</fullName>
    </submittedName>
</protein>
<feature type="domain" description="Terpene synthase metal-binding" evidence="6">
    <location>
        <begin position="215"/>
        <end position="457"/>
    </location>
</feature>
<dbReference type="CDD" id="cd00684">
    <property type="entry name" value="Terpene_cyclase_plant_C1"/>
    <property type="match status" value="1"/>
</dbReference>
<name>A0AAV0NDP9_9ROSI</name>
<keyword evidence="3" id="KW-0460">Magnesium</keyword>
<dbReference type="SFLD" id="SFLDG01019">
    <property type="entry name" value="Terpene_Cyclase_Like_1_C_Termi"/>
    <property type="match status" value="1"/>
</dbReference>
<dbReference type="EMBL" id="CAMGYJ010000008">
    <property type="protein sequence ID" value="CAI0456499.1"/>
    <property type="molecule type" value="Genomic_DNA"/>
</dbReference>
<dbReference type="Pfam" id="PF01397">
    <property type="entry name" value="Terpene_synth"/>
    <property type="match status" value="1"/>
</dbReference>
<comment type="cofactor">
    <cofactor evidence="1">
        <name>Mg(2+)</name>
        <dbReference type="ChEBI" id="CHEBI:18420"/>
    </cofactor>
</comment>
<evidence type="ECO:0000256" key="2">
    <source>
        <dbReference type="ARBA" id="ARBA00022723"/>
    </source>
</evidence>
<dbReference type="PANTHER" id="PTHR31225:SF93">
    <property type="entry name" value="ALPHA-HUMULENE_(-)-(E)-BETA-CARYOPHYLLENE SYNTHASE"/>
    <property type="match status" value="1"/>
</dbReference>
<dbReference type="SFLD" id="SFLDS00005">
    <property type="entry name" value="Isoprenoid_Synthase_Type_I"/>
    <property type="match status" value="1"/>
</dbReference>
<dbReference type="SUPFAM" id="SSF48576">
    <property type="entry name" value="Terpenoid synthases"/>
    <property type="match status" value="1"/>
</dbReference>
<reference evidence="7" key="1">
    <citation type="submission" date="2022-08" db="EMBL/GenBank/DDBJ databases">
        <authorList>
            <person name="Gutierrez-Valencia J."/>
        </authorList>
    </citation>
    <scope>NUCLEOTIDE SEQUENCE</scope>
</reference>
<accession>A0AAV0NDP9</accession>
<dbReference type="GO" id="GO:0120251">
    <property type="term" value="P:hydrocarbon biosynthetic process"/>
    <property type="evidence" value="ECO:0007669"/>
    <property type="project" value="UniProtKB-ARBA"/>
</dbReference>
<dbReference type="Proteomes" id="UP001154282">
    <property type="component" value="Unassembled WGS sequence"/>
</dbReference>
<evidence type="ECO:0000313" key="7">
    <source>
        <dbReference type="EMBL" id="CAI0456499.1"/>
    </source>
</evidence>
<dbReference type="Pfam" id="PF03936">
    <property type="entry name" value="Terpene_synth_C"/>
    <property type="match status" value="1"/>
</dbReference>
<dbReference type="InterPro" id="IPR008949">
    <property type="entry name" value="Isoprenoid_synthase_dom_sf"/>
</dbReference>
<dbReference type="SUPFAM" id="SSF48239">
    <property type="entry name" value="Terpenoid cyclases/Protein prenyltransferases"/>
    <property type="match status" value="1"/>
</dbReference>
<dbReference type="InterPro" id="IPR005630">
    <property type="entry name" value="Terpene_synthase_metal-bd"/>
</dbReference>
<dbReference type="InterPro" id="IPR008930">
    <property type="entry name" value="Terpenoid_cyclase/PrenylTrfase"/>
</dbReference>
<dbReference type="FunFam" id="1.10.600.10:FF:000007">
    <property type="entry name" value="Isoprene synthase, chloroplastic"/>
    <property type="match status" value="1"/>
</dbReference>
<feature type="domain" description="Terpene synthase N-terminal" evidence="5">
    <location>
        <begin position="13"/>
        <end position="157"/>
    </location>
</feature>
<dbReference type="InterPro" id="IPR050148">
    <property type="entry name" value="Terpene_synthase-like"/>
</dbReference>
<dbReference type="InterPro" id="IPR034741">
    <property type="entry name" value="Terpene_cyclase-like_1_C"/>
</dbReference>
<dbReference type="PANTHER" id="PTHR31225">
    <property type="entry name" value="OS04G0344100 PROTEIN-RELATED"/>
    <property type="match status" value="1"/>
</dbReference>
<evidence type="ECO:0000256" key="1">
    <source>
        <dbReference type="ARBA" id="ARBA00001946"/>
    </source>
</evidence>
<dbReference type="GO" id="GO:0010333">
    <property type="term" value="F:terpene synthase activity"/>
    <property type="evidence" value="ECO:0007669"/>
    <property type="project" value="InterPro"/>
</dbReference>
<dbReference type="AlphaFoldDB" id="A0AAV0NDP9"/>
<dbReference type="Gene3D" id="1.10.600.10">
    <property type="entry name" value="Farnesyl Diphosphate Synthase"/>
    <property type="match status" value="1"/>
</dbReference>
<evidence type="ECO:0000313" key="8">
    <source>
        <dbReference type="Proteomes" id="UP001154282"/>
    </source>
</evidence>
<gene>
    <name evidence="7" type="ORF">LITE_LOCUS32786</name>
</gene>
<comment type="caution">
    <text evidence="7">The sequence shown here is derived from an EMBL/GenBank/DDBJ whole genome shotgun (WGS) entry which is preliminary data.</text>
</comment>